<reference evidence="1" key="1">
    <citation type="journal article" date="2014" name="PLoS ONE">
        <title>Transcriptome-Based Identification of ABC Transporters in the Western Tarnished Plant Bug Lygus hesperus.</title>
        <authorList>
            <person name="Hull J.J."/>
            <person name="Chaney K."/>
            <person name="Geib S.M."/>
            <person name="Fabrick J.A."/>
            <person name="Brent C.S."/>
            <person name="Walsh D."/>
            <person name="Lavine L.C."/>
        </authorList>
    </citation>
    <scope>NUCLEOTIDE SEQUENCE</scope>
</reference>
<accession>A0A0A9WSN2</accession>
<reference evidence="2" key="3">
    <citation type="journal article" date="2016" name="Gigascience">
        <title>De novo construction of an expanded transcriptome assembly for the western tarnished plant bug, Lygus hesperus.</title>
        <authorList>
            <person name="Tassone E.E."/>
            <person name="Geib S.M."/>
            <person name="Hall B."/>
            <person name="Fabrick J.A."/>
            <person name="Brent C.S."/>
            <person name="Hull J.J."/>
        </authorList>
    </citation>
    <scope>NUCLEOTIDE SEQUENCE</scope>
</reference>
<dbReference type="AlphaFoldDB" id="A0A0A9WSN2"/>
<gene>
    <name evidence="1" type="primary">NECB</name>
    <name evidence="1" type="ORF">CM83_45009</name>
    <name evidence="2" type="ORF">g.19848</name>
</gene>
<sequence length="125" mass="13730">MCFTAVTMGSLRTTTSTNRYNSRKHSTSLVSSYIRGNSSNNSNREKTMMTTKIYHSCTLYVLGGATATTPLCSAHCHIHGNVKTQQVDLSMTVCSTQLLVQATSMTTTRRRTTTTEVVAKTKLLI</sequence>
<protein>
    <submittedName>
        <fullName evidence="1">PC3-like endoprotease variant B</fullName>
    </submittedName>
</protein>
<proteinExistence type="predicted"/>
<evidence type="ECO:0000313" key="1">
    <source>
        <dbReference type="EMBL" id="JAG11462.1"/>
    </source>
</evidence>
<name>A0A0A9WSN2_LYGHE</name>
<dbReference type="EMBL" id="GBHO01032142">
    <property type="protein sequence ID" value="JAG11462.1"/>
    <property type="molecule type" value="Transcribed_RNA"/>
</dbReference>
<organism evidence="1">
    <name type="scientific">Lygus hesperus</name>
    <name type="common">Western plant bug</name>
    <dbReference type="NCBI Taxonomy" id="30085"/>
    <lineage>
        <taxon>Eukaryota</taxon>
        <taxon>Metazoa</taxon>
        <taxon>Ecdysozoa</taxon>
        <taxon>Arthropoda</taxon>
        <taxon>Hexapoda</taxon>
        <taxon>Insecta</taxon>
        <taxon>Pterygota</taxon>
        <taxon>Neoptera</taxon>
        <taxon>Paraneoptera</taxon>
        <taxon>Hemiptera</taxon>
        <taxon>Heteroptera</taxon>
        <taxon>Panheteroptera</taxon>
        <taxon>Cimicomorpha</taxon>
        <taxon>Miridae</taxon>
        <taxon>Mirini</taxon>
        <taxon>Lygus</taxon>
    </lineage>
</organism>
<dbReference type="GO" id="GO:0008233">
    <property type="term" value="F:peptidase activity"/>
    <property type="evidence" value="ECO:0007669"/>
    <property type="project" value="UniProtKB-KW"/>
</dbReference>
<evidence type="ECO:0000313" key="2">
    <source>
        <dbReference type="EMBL" id="JAQ07040.1"/>
    </source>
</evidence>
<dbReference type="GO" id="GO:0006508">
    <property type="term" value="P:proteolysis"/>
    <property type="evidence" value="ECO:0007669"/>
    <property type="project" value="UniProtKB-KW"/>
</dbReference>
<keyword evidence="1" id="KW-0645">Protease</keyword>
<dbReference type="EMBL" id="GDHC01011589">
    <property type="protein sequence ID" value="JAQ07040.1"/>
    <property type="molecule type" value="Transcribed_RNA"/>
</dbReference>
<keyword evidence="1" id="KW-0378">Hydrolase</keyword>
<reference evidence="1" key="2">
    <citation type="submission" date="2014-07" db="EMBL/GenBank/DDBJ databases">
        <authorList>
            <person name="Hull J."/>
        </authorList>
    </citation>
    <scope>NUCLEOTIDE SEQUENCE</scope>
</reference>